<dbReference type="GO" id="GO:0005737">
    <property type="term" value="C:cytoplasm"/>
    <property type="evidence" value="ECO:0007669"/>
    <property type="project" value="UniProtKB-SubCell"/>
</dbReference>
<evidence type="ECO:0000256" key="7">
    <source>
        <dbReference type="PIRSR" id="PIRSR029256-1"/>
    </source>
</evidence>
<dbReference type="Gene3D" id="3.40.1280.10">
    <property type="match status" value="1"/>
</dbReference>
<dbReference type="GO" id="GO:0002130">
    <property type="term" value="P:wobble position ribose methylation"/>
    <property type="evidence" value="ECO:0007669"/>
    <property type="project" value="TreeGrafter"/>
</dbReference>
<evidence type="ECO:0000313" key="9">
    <source>
        <dbReference type="EMBL" id="KGM98876.1"/>
    </source>
</evidence>
<gene>
    <name evidence="9" type="ORF">Z955_10105</name>
</gene>
<dbReference type="InterPro" id="IPR001537">
    <property type="entry name" value="SpoU_MeTrfase"/>
</dbReference>
<accession>A0A0A0IF18</accession>
<keyword evidence="1 6" id="KW-0963">Cytoplasm</keyword>
<dbReference type="GO" id="GO:0003723">
    <property type="term" value="F:RNA binding"/>
    <property type="evidence" value="ECO:0007669"/>
    <property type="project" value="InterPro"/>
</dbReference>
<keyword evidence="3 6" id="KW-0808">Transferase</keyword>
<dbReference type="Proteomes" id="UP000030014">
    <property type="component" value="Unassembled WGS sequence"/>
</dbReference>
<dbReference type="RefSeq" id="WP_039258548.1">
    <property type="nucleotide sequence ID" value="NZ_JDRY01000044.1"/>
</dbReference>
<dbReference type="FunFam" id="3.40.1280.10:FF:000002">
    <property type="entry name" value="Peptidylprolyl isomerase"/>
    <property type="match status" value="1"/>
</dbReference>
<feature type="binding site" evidence="6 7">
    <location>
        <position position="136"/>
    </location>
    <ligand>
        <name>S-adenosyl-L-methionine</name>
        <dbReference type="ChEBI" id="CHEBI:59789"/>
    </ligand>
</feature>
<comment type="subcellular location">
    <subcellularLocation>
        <location evidence="6">Cytoplasm</location>
    </subcellularLocation>
</comment>
<feature type="binding site" evidence="6 7">
    <location>
        <position position="127"/>
    </location>
    <ligand>
        <name>S-adenosyl-L-methionine</name>
        <dbReference type="ChEBI" id="CHEBI:59789"/>
    </ligand>
</feature>
<dbReference type="CDD" id="cd18094">
    <property type="entry name" value="SpoU-like_TrmL"/>
    <property type="match status" value="1"/>
</dbReference>
<sequence>MANTPNLNIVLFEPEIPQNTGNIGRTCVLTNSKLHLIKPLGFSIDDKSVKRAGLDYWPHLKLEIHESFDDMIRKYPDANIYLSTTKGAKYHHDEVNYKEGDFIVFGRESSGLPDYIRDRYIENRIRVPMIKTTMRSLNLSNTVSIVAYEALRQLGFPEMK</sequence>
<dbReference type="GO" id="GO:0042802">
    <property type="term" value="F:identical protein binding"/>
    <property type="evidence" value="ECO:0007669"/>
    <property type="project" value="UniProtKB-ARBA"/>
</dbReference>
<dbReference type="HAMAP" id="MF_01885">
    <property type="entry name" value="tRNA_methyltr_TrmL"/>
    <property type="match status" value="1"/>
</dbReference>
<keyword evidence="5 6" id="KW-0819">tRNA processing</keyword>
<evidence type="ECO:0000256" key="6">
    <source>
        <dbReference type="HAMAP-Rule" id="MF_01885"/>
    </source>
</evidence>
<dbReference type="GO" id="GO:0141098">
    <property type="term" value="F:tRNA (cytidine(34)-2'-O)-methyltransferase activity"/>
    <property type="evidence" value="ECO:0007669"/>
    <property type="project" value="RHEA"/>
</dbReference>
<dbReference type="EMBL" id="JDRY01000044">
    <property type="protein sequence ID" value="KGM98876.1"/>
    <property type="molecule type" value="Genomic_DNA"/>
</dbReference>
<dbReference type="GO" id="GO:0141102">
    <property type="term" value="F:tRNA (5-carboxymethylaminomethyluridine(34)-2'-O)-methyltransferase activity"/>
    <property type="evidence" value="ECO:0007669"/>
    <property type="project" value="RHEA"/>
</dbReference>
<evidence type="ECO:0000256" key="5">
    <source>
        <dbReference type="ARBA" id="ARBA00022694"/>
    </source>
</evidence>
<feature type="binding site" evidence="6 7">
    <location>
        <position position="106"/>
    </location>
    <ligand>
        <name>S-adenosyl-L-methionine</name>
        <dbReference type="ChEBI" id="CHEBI:59789"/>
    </ligand>
</feature>
<evidence type="ECO:0000256" key="1">
    <source>
        <dbReference type="ARBA" id="ARBA00022490"/>
    </source>
</evidence>
<keyword evidence="4 6" id="KW-0949">S-adenosyl-L-methionine</keyword>
<dbReference type="SUPFAM" id="SSF75217">
    <property type="entry name" value="alpha/beta knot"/>
    <property type="match status" value="1"/>
</dbReference>
<dbReference type="InterPro" id="IPR029028">
    <property type="entry name" value="Alpha/beta_knot_MTases"/>
</dbReference>
<evidence type="ECO:0000256" key="3">
    <source>
        <dbReference type="ARBA" id="ARBA00022679"/>
    </source>
</evidence>
<dbReference type="InterPro" id="IPR029026">
    <property type="entry name" value="tRNA_m1G_MTases_N"/>
</dbReference>
<evidence type="ECO:0000313" key="10">
    <source>
        <dbReference type="Proteomes" id="UP000030014"/>
    </source>
</evidence>
<name>A0A0A0IF18_CLOBO</name>
<dbReference type="PANTHER" id="PTHR42971:SF1">
    <property type="entry name" value="TRNA (CYTIDINE(34)-2'-O)-METHYLTRANSFERASE"/>
    <property type="match status" value="1"/>
</dbReference>
<organism evidence="9 10">
    <name type="scientific">Clostridium botulinum C/D str. DC5</name>
    <dbReference type="NCBI Taxonomy" id="1443128"/>
    <lineage>
        <taxon>Bacteria</taxon>
        <taxon>Bacillati</taxon>
        <taxon>Bacillota</taxon>
        <taxon>Clostridia</taxon>
        <taxon>Eubacteriales</taxon>
        <taxon>Clostridiaceae</taxon>
        <taxon>Clostridium</taxon>
    </lineage>
</organism>
<evidence type="ECO:0000256" key="2">
    <source>
        <dbReference type="ARBA" id="ARBA00022603"/>
    </source>
</evidence>
<comment type="caution">
    <text evidence="9">The sequence shown here is derived from an EMBL/GenBank/DDBJ whole genome shotgun (WGS) entry which is preliminary data.</text>
</comment>
<evidence type="ECO:0000256" key="4">
    <source>
        <dbReference type="ARBA" id="ARBA00022691"/>
    </source>
</evidence>
<feature type="domain" description="tRNA/rRNA methyltransferase SpoU type" evidence="8">
    <location>
        <begin position="7"/>
        <end position="148"/>
    </location>
</feature>
<dbReference type="Pfam" id="PF00588">
    <property type="entry name" value="SpoU_methylase"/>
    <property type="match status" value="1"/>
</dbReference>
<reference evidence="9 10" key="1">
    <citation type="submission" date="2014-01" db="EMBL/GenBank/DDBJ databases">
        <title>Plasmidome dynamics in the species complex Clostridium novyi sensu lato converts strains of independent lineages into distinctly different pathogens.</title>
        <authorList>
            <person name="Skarin H."/>
            <person name="Segerman B."/>
        </authorList>
    </citation>
    <scope>NUCLEOTIDE SEQUENCE [LARGE SCALE GENOMIC DNA]</scope>
    <source>
        <strain evidence="9 10">DC5</strain>
    </source>
</reference>
<comment type="caution">
    <text evidence="6">Lacks conserved residue(s) required for the propagation of feature annotation.</text>
</comment>
<dbReference type="InterPro" id="IPR016914">
    <property type="entry name" value="TrmL"/>
</dbReference>
<keyword evidence="2 6" id="KW-0489">Methyltransferase</keyword>
<protein>
    <recommendedName>
        <fullName evidence="6">Putative tRNA (cytidine(34)-2'-O)-methyltransferase</fullName>
        <ecNumber evidence="6">2.1.1.207</ecNumber>
    </recommendedName>
    <alternativeName>
        <fullName evidence="6">tRNA (cytidine/uridine-2'-O-)-methyltransferase</fullName>
    </alternativeName>
</protein>
<comment type="function">
    <text evidence="6">Could methylate the ribose at the nucleotide 34 wobble position in tRNA.</text>
</comment>
<dbReference type="EC" id="2.1.1.207" evidence="6"/>
<comment type="similarity">
    <text evidence="6">Belongs to the class IV-like SAM-binding methyltransferase superfamily. RNA methyltransferase TrmH family. TrmL subfamily.</text>
</comment>
<dbReference type="PANTHER" id="PTHR42971">
    <property type="entry name" value="TRNA (CYTIDINE(34)-2'-O)-METHYLTRANSFERASE"/>
    <property type="match status" value="1"/>
</dbReference>
<dbReference type="PIRSF" id="PIRSF029256">
    <property type="entry name" value="SpoU_TrmH_prd"/>
    <property type="match status" value="1"/>
</dbReference>
<dbReference type="AlphaFoldDB" id="A0A0A0IF18"/>
<comment type="catalytic activity">
    <reaction evidence="6">
        <text>cytidine(34) in tRNA + S-adenosyl-L-methionine = 2'-O-methylcytidine(34) in tRNA + S-adenosyl-L-homocysteine + H(+)</text>
        <dbReference type="Rhea" id="RHEA:43084"/>
        <dbReference type="Rhea" id="RHEA-COMP:10331"/>
        <dbReference type="Rhea" id="RHEA-COMP:10332"/>
        <dbReference type="ChEBI" id="CHEBI:15378"/>
        <dbReference type="ChEBI" id="CHEBI:57856"/>
        <dbReference type="ChEBI" id="CHEBI:59789"/>
        <dbReference type="ChEBI" id="CHEBI:74495"/>
        <dbReference type="ChEBI" id="CHEBI:82748"/>
        <dbReference type="EC" id="2.1.1.207"/>
    </reaction>
</comment>
<comment type="catalytic activity">
    <reaction evidence="6">
        <text>5-carboxymethylaminomethyluridine(34) in tRNA(Leu) + S-adenosyl-L-methionine = 5-carboxymethylaminomethyl-2'-O-methyluridine(34) in tRNA(Leu) + S-adenosyl-L-homocysteine + H(+)</text>
        <dbReference type="Rhea" id="RHEA:43088"/>
        <dbReference type="Rhea" id="RHEA-COMP:10333"/>
        <dbReference type="Rhea" id="RHEA-COMP:10334"/>
        <dbReference type="ChEBI" id="CHEBI:15378"/>
        <dbReference type="ChEBI" id="CHEBI:57856"/>
        <dbReference type="ChEBI" id="CHEBI:59789"/>
        <dbReference type="ChEBI" id="CHEBI:74508"/>
        <dbReference type="ChEBI" id="CHEBI:74511"/>
        <dbReference type="EC" id="2.1.1.207"/>
    </reaction>
</comment>
<proteinExistence type="inferred from homology"/>
<evidence type="ECO:0000259" key="8">
    <source>
        <dbReference type="Pfam" id="PF00588"/>
    </source>
</evidence>